<comment type="similarity">
    <text evidence="1">Belongs to the RRP12 family.</text>
</comment>
<feature type="compositionally biased region" description="Polar residues" evidence="2">
    <location>
        <begin position="1171"/>
        <end position="1185"/>
    </location>
</feature>
<comment type="caution">
    <text evidence="5">The sequence shown here is derived from an EMBL/GenBank/DDBJ whole genome shotgun (WGS) entry which is preliminary data.</text>
</comment>
<evidence type="ECO:0000313" key="5">
    <source>
        <dbReference type="EMBL" id="KAK3014171.1"/>
    </source>
</evidence>
<protein>
    <recommendedName>
        <fullName evidence="7">RRP12-like protein</fullName>
    </recommendedName>
</protein>
<feature type="compositionally biased region" description="Acidic residues" evidence="2">
    <location>
        <begin position="1054"/>
        <end position="1066"/>
    </location>
</feature>
<feature type="domain" description="RRP12 HEAT" evidence="3">
    <location>
        <begin position="347"/>
        <end position="655"/>
    </location>
</feature>
<dbReference type="Proteomes" id="UP001188597">
    <property type="component" value="Unassembled WGS sequence"/>
</dbReference>
<dbReference type="EMBL" id="JAVXUP010001242">
    <property type="protein sequence ID" value="KAK3014171.1"/>
    <property type="molecule type" value="Genomic_DNA"/>
</dbReference>
<dbReference type="Gene3D" id="1.25.10.10">
    <property type="entry name" value="Leucine-rich Repeat Variant"/>
    <property type="match status" value="1"/>
</dbReference>
<gene>
    <name evidence="5" type="ORF">RJ639_009036</name>
</gene>
<keyword evidence="6" id="KW-1185">Reference proteome</keyword>
<feature type="non-terminal residue" evidence="5">
    <location>
        <position position="1288"/>
    </location>
</feature>
<feature type="compositionally biased region" description="Basic and acidic residues" evidence="2">
    <location>
        <begin position="1143"/>
        <end position="1170"/>
    </location>
</feature>
<sequence>MEPVEMQESPPHSVVDPDSADFCTSILSKFSASAQEHHHHLCAAVGAMSQELKDQNFPLTPVTYFGATCSSLDRLGSEPDPPRHVLDSLLTILSMVIPKIPVAILKKKTPYISELVLPLLRLKSVSPNSIACGLKCVAQLLVIKESVGWSEVSQLYGVLIGFVTDDRPMVRRQSHVCLRDVLLSFQGTLLLAPASESISNIFERFLLLAGGSNASPSEGPKGAQEVLYILDALKDCLPLMSMKFSTNILKYFKSLLELHQPLVTRRITDNLNVLCLHPTGEVSSEVLLDLLCSLAISVSANETSADSMTFAARLLDVGMKKIYTLNRQLCVVKLPVVFSALGDILASEHEEPLIVAMESFKSLIRTCIDESLIKQGTDLIIENEDADERRSGPTVFEKVCATVESLLDYGYAAVWDMSLQVVSTMFDKLGEHSCYLLRGTIKSLAGMQKLPDEDFPYRRQLHECLGAALVAMGPETLLSLLPLKLEAHDLSEANVWLFPILKQYTVGARLKFFTNSILAMVRLVKQKSAMLEREGRIHAARSVDGLVYSLWSLLPSFCNYPLDTAESFKDLEKELCSALREEPDIRGIICCSLLILLQQNKRVLEGKDELPGDEVNIPRQRCIALYTPQLAAKNLSVLRSSAREILSVLSGIFMKSSKDDGGFLQSTINEFASISDKEVVGKFFKNTMHKLLKVTQEAGRAQNSKSSNSMQVDNSSNESSVSLARAQLLDLAVSLLPGLDAKETDLLFVAIEPALKDAEGLVQKKAYKVLSALLENCDGFISRKFEELFNLMIEVLPCHFSAKRYRLNCLYFLIVHVSKVESEQRGHSIVTSFLTEIILALKEANRKTRNRAYDILVQIGHACGDEDRGGRKENLHQYFDLVARRLAGETPHMISAAVKGLARLAYEFTDLVATAYVVLPSAFLLLQRNNREIIKASLGLVKVLVAKSQADHLQMHLKSMVEGLLNWQANTKNHFKSKVKLLIEMLVRKCGLDAVKAVMPEEHMKLLTNIRKIKERKERKLASNSEESRSHFSKATTSRLSRWNSTKIFSDFDDEEADNSDTEYMDTETASGKHGEASSLFNSKASTLRAKKMRKSDKSLPEDVFDQLDDEPLDLLDRSKTRSALRSSKQRKQESDDEPEIDAEGRLIVREGGKKPLSKRERPSDPDSDGRSQAGSSHFSGNSNKSQKRRKTASESGWAYTGNEYASKKASGDLKRKDKLEPYAYWPLDRKMVSRRPEHRAAARKGMASVVRLTKKLEGKSVSNALSFKGGLKFKKKGSQKKANQRKG</sequence>
<dbReference type="PANTHER" id="PTHR48445">
    <property type="entry name" value="OS02G0782100 PROTEIN"/>
    <property type="match status" value="1"/>
</dbReference>
<evidence type="ECO:0000259" key="3">
    <source>
        <dbReference type="Pfam" id="PF08161"/>
    </source>
</evidence>
<dbReference type="InterPro" id="IPR012978">
    <property type="entry name" value="HEAT_RRP12"/>
</dbReference>
<evidence type="ECO:0000256" key="2">
    <source>
        <dbReference type="SAM" id="MobiDB-lite"/>
    </source>
</evidence>
<evidence type="ECO:0000256" key="1">
    <source>
        <dbReference type="ARBA" id="ARBA00007690"/>
    </source>
</evidence>
<name>A0AA88VRU4_9ASTE</name>
<evidence type="ECO:0008006" key="7">
    <source>
        <dbReference type="Google" id="ProtNLM"/>
    </source>
</evidence>
<dbReference type="InterPro" id="IPR016024">
    <property type="entry name" value="ARM-type_fold"/>
</dbReference>
<dbReference type="Pfam" id="PF08161">
    <property type="entry name" value="RRP12_HEAT"/>
    <property type="match status" value="1"/>
</dbReference>
<reference evidence="5" key="1">
    <citation type="submission" date="2022-12" db="EMBL/GenBank/DDBJ databases">
        <title>Draft genome assemblies for two species of Escallonia (Escalloniales).</title>
        <authorList>
            <person name="Chanderbali A."/>
            <person name="Dervinis C."/>
            <person name="Anghel I."/>
            <person name="Soltis D."/>
            <person name="Soltis P."/>
            <person name="Zapata F."/>
        </authorList>
    </citation>
    <scope>NUCLEOTIDE SEQUENCE</scope>
    <source>
        <strain evidence="5">UCBG64.0493</strain>
        <tissue evidence="5">Leaf</tissue>
    </source>
</reference>
<evidence type="ECO:0000259" key="4">
    <source>
        <dbReference type="Pfam" id="PF25772"/>
    </source>
</evidence>
<feature type="region of interest" description="Disordered" evidence="2">
    <location>
        <begin position="1119"/>
        <end position="1219"/>
    </location>
</feature>
<proteinExistence type="inferred from homology"/>
<dbReference type="InterPro" id="IPR011989">
    <property type="entry name" value="ARM-like"/>
</dbReference>
<feature type="region of interest" description="Disordered" evidence="2">
    <location>
        <begin position="1054"/>
        <end position="1082"/>
    </location>
</feature>
<evidence type="ECO:0000313" key="6">
    <source>
        <dbReference type="Proteomes" id="UP001188597"/>
    </source>
</evidence>
<feature type="compositionally biased region" description="Basic and acidic residues" evidence="2">
    <location>
        <begin position="1206"/>
        <end position="1219"/>
    </location>
</feature>
<feature type="compositionally biased region" description="Basic residues" evidence="2">
    <location>
        <begin position="1272"/>
        <end position="1288"/>
    </location>
</feature>
<dbReference type="PANTHER" id="PTHR48445:SF1">
    <property type="entry name" value="OS02G0782100 PROTEIN"/>
    <property type="match status" value="1"/>
</dbReference>
<dbReference type="InterPro" id="IPR057860">
    <property type="entry name" value="HEAT_RRP12_N"/>
</dbReference>
<feature type="domain" description="RRP12 N-terminal HEAT" evidence="4">
    <location>
        <begin position="12"/>
        <end position="282"/>
    </location>
</feature>
<organism evidence="5 6">
    <name type="scientific">Escallonia herrerae</name>
    <dbReference type="NCBI Taxonomy" id="1293975"/>
    <lineage>
        <taxon>Eukaryota</taxon>
        <taxon>Viridiplantae</taxon>
        <taxon>Streptophyta</taxon>
        <taxon>Embryophyta</taxon>
        <taxon>Tracheophyta</taxon>
        <taxon>Spermatophyta</taxon>
        <taxon>Magnoliopsida</taxon>
        <taxon>eudicotyledons</taxon>
        <taxon>Gunneridae</taxon>
        <taxon>Pentapetalae</taxon>
        <taxon>asterids</taxon>
        <taxon>campanulids</taxon>
        <taxon>Escalloniales</taxon>
        <taxon>Escalloniaceae</taxon>
        <taxon>Escallonia</taxon>
    </lineage>
</organism>
<dbReference type="Pfam" id="PF25772">
    <property type="entry name" value="HEAT_RRP12_N"/>
    <property type="match status" value="1"/>
</dbReference>
<feature type="region of interest" description="Disordered" evidence="2">
    <location>
        <begin position="1268"/>
        <end position="1288"/>
    </location>
</feature>
<accession>A0AA88VRU4</accession>
<dbReference type="SUPFAM" id="SSF48371">
    <property type="entry name" value="ARM repeat"/>
    <property type="match status" value="1"/>
</dbReference>